<dbReference type="Proteomes" id="UP000053557">
    <property type="component" value="Unassembled WGS sequence"/>
</dbReference>
<accession>A0A101XRA3</accession>
<dbReference type="AlphaFoldDB" id="A0A101XRA3"/>
<organism evidence="1 2">
    <name type="scientific">Ferroacidibacillus organovorans</name>
    <dbReference type="NCBI Taxonomy" id="1765683"/>
    <lineage>
        <taxon>Bacteria</taxon>
        <taxon>Bacillati</taxon>
        <taxon>Bacillota</taxon>
        <taxon>Bacilli</taxon>
        <taxon>Bacillales</taxon>
        <taxon>Alicyclobacillaceae</taxon>
        <taxon>Ferroacidibacillus</taxon>
    </lineage>
</organism>
<protein>
    <submittedName>
        <fullName evidence="1">Uncharacterized protein</fullName>
    </submittedName>
</protein>
<sequence>MDFDFRQSLVHGIETQETSSETCLCPIITHEVAMYCNTLHDDSSKMTMQAKSIEEIPQIARSIVAGVLDSRVPLHTFAISELTRGMLHGMMAVGHDISFIAPKVLRALKEALEALSLSGKQSELALRDGLQQTLKDLGMKRVDEDPAIELQKYFKDQYMKFGIA</sequence>
<reference evidence="1 2" key="1">
    <citation type="submission" date="2015-12" db="EMBL/GenBank/DDBJ databases">
        <title>Draft genome sequence of Acidibacillus ferrooxidans ITV001, isolated from a chalcopyrite acid mine drainage site in Brazil.</title>
        <authorList>
            <person name="Dall'Agnol H."/>
            <person name="Nancucheo I."/>
            <person name="Johnson B."/>
            <person name="Oliveira R."/>
            <person name="Leite L."/>
            <person name="Pylro V."/>
            <person name="Nunes G.L."/>
            <person name="Tzotzos G."/>
            <person name="Fernandes G.R."/>
            <person name="Dutra J."/>
            <person name="Orellana S.C."/>
            <person name="Oliveira G."/>
        </authorList>
    </citation>
    <scope>NUCLEOTIDE SEQUENCE [LARGE SCALE GENOMIC DNA]</scope>
    <source>
        <strain evidence="2">ITV01</strain>
    </source>
</reference>
<evidence type="ECO:0000313" key="1">
    <source>
        <dbReference type="EMBL" id="KUO96068.1"/>
    </source>
</evidence>
<name>A0A101XRA3_9BACL</name>
<comment type="caution">
    <text evidence="1">The sequence shown here is derived from an EMBL/GenBank/DDBJ whole genome shotgun (WGS) entry which is preliminary data.</text>
</comment>
<evidence type="ECO:0000313" key="2">
    <source>
        <dbReference type="Proteomes" id="UP000053557"/>
    </source>
</evidence>
<dbReference type="EMBL" id="LPVJ01000029">
    <property type="protein sequence ID" value="KUO96068.1"/>
    <property type="molecule type" value="Genomic_DNA"/>
</dbReference>
<proteinExistence type="predicted"/>
<keyword evidence="2" id="KW-1185">Reference proteome</keyword>
<gene>
    <name evidence="1" type="ORF">ATW55_01480</name>
</gene>
<dbReference type="OrthoDB" id="2989585at2"/>
<dbReference type="RefSeq" id="WP_067715069.1">
    <property type="nucleotide sequence ID" value="NZ_LPVJ01000029.1"/>
</dbReference>